<proteinExistence type="predicted"/>
<reference evidence="2" key="1">
    <citation type="journal article" date="2015" name="ISME J.">
        <title>Draft Genome Sequence of Streptomyces incarnatus NRRL8089, which Produces the Nucleoside Antibiotic Sinefungin.</title>
        <authorList>
            <person name="Oshima K."/>
            <person name="Hattori M."/>
            <person name="Shimizu H."/>
            <person name="Fukuda K."/>
            <person name="Nemoto M."/>
            <person name="Inagaki K."/>
            <person name="Tamura T."/>
        </authorList>
    </citation>
    <scope>NUCLEOTIDE SEQUENCE</scope>
    <source>
        <strain evidence="2">FACHB-1277</strain>
    </source>
</reference>
<dbReference type="Proteomes" id="UP000631421">
    <property type="component" value="Unassembled WGS sequence"/>
</dbReference>
<dbReference type="RefSeq" id="WP_190351836.1">
    <property type="nucleotide sequence ID" value="NZ_JACJPY010000052.1"/>
</dbReference>
<comment type="caution">
    <text evidence="2">The sequence shown here is derived from an EMBL/GenBank/DDBJ whole genome shotgun (WGS) entry which is preliminary data.</text>
</comment>
<dbReference type="AlphaFoldDB" id="A0A926Z784"/>
<evidence type="ECO:0000256" key="1">
    <source>
        <dbReference type="SAM" id="SignalP"/>
    </source>
</evidence>
<keyword evidence="3" id="KW-1185">Reference proteome</keyword>
<gene>
    <name evidence="2" type="ORF">H6F44_14995</name>
</gene>
<protein>
    <submittedName>
        <fullName evidence="2">Uncharacterized protein</fullName>
    </submittedName>
</protein>
<name>A0A926Z784_9CYAN</name>
<feature type="signal peptide" evidence="1">
    <location>
        <begin position="1"/>
        <end position="33"/>
    </location>
</feature>
<accession>A0A926Z784</accession>
<evidence type="ECO:0000313" key="2">
    <source>
        <dbReference type="EMBL" id="MBD2151417.1"/>
    </source>
</evidence>
<evidence type="ECO:0000313" key="3">
    <source>
        <dbReference type="Proteomes" id="UP000631421"/>
    </source>
</evidence>
<sequence length="115" mass="12728">MIPNNCRQAICQSFALVAMGAMAIATFPSQAFSQVNTAPTLSEQTLRDTQQQERSPMSIGGSNLNIMQLINNINLAGGKSPEQFRSEQSESLNEAVDNFRKQQRREIKISIPTNQ</sequence>
<organism evidence="2 3">
    <name type="scientific">Pseudanabaena cinerea FACHB-1277</name>
    <dbReference type="NCBI Taxonomy" id="2949581"/>
    <lineage>
        <taxon>Bacteria</taxon>
        <taxon>Bacillati</taxon>
        <taxon>Cyanobacteriota</taxon>
        <taxon>Cyanophyceae</taxon>
        <taxon>Pseudanabaenales</taxon>
        <taxon>Pseudanabaenaceae</taxon>
        <taxon>Pseudanabaena</taxon>
        <taxon>Pseudanabaena cinerea</taxon>
    </lineage>
</organism>
<dbReference type="EMBL" id="JACJPY010000052">
    <property type="protein sequence ID" value="MBD2151417.1"/>
    <property type="molecule type" value="Genomic_DNA"/>
</dbReference>
<feature type="chain" id="PRO_5036839287" evidence="1">
    <location>
        <begin position="34"/>
        <end position="115"/>
    </location>
</feature>
<keyword evidence="1" id="KW-0732">Signal</keyword>
<reference evidence="2" key="2">
    <citation type="submission" date="2020-08" db="EMBL/GenBank/DDBJ databases">
        <authorList>
            <person name="Chen M."/>
            <person name="Teng W."/>
            <person name="Zhao L."/>
            <person name="Hu C."/>
            <person name="Zhou Y."/>
            <person name="Han B."/>
            <person name="Song L."/>
            <person name="Shu W."/>
        </authorList>
    </citation>
    <scope>NUCLEOTIDE SEQUENCE</scope>
    <source>
        <strain evidence="2">FACHB-1277</strain>
    </source>
</reference>